<reference evidence="1 2" key="1">
    <citation type="submission" date="2007-02" db="EMBL/GenBank/DDBJ databases">
        <authorList>
            <person name="DeShazer D."/>
            <person name="Woods D.E."/>
            <person name="Nierman W.C."/>
        </authorList>
    </citation>
    <scope>NUCLEOTIDE SEQUENCE [LARGE SCALE GENOMIC DNA]</scope>
    <source>
        <strain evidence="1 2">1106a</strain>
    </source>
</reference>
<organism evidence="1 2">
    <name type="scientific">Burkholderia pseudomallei (strain 1106a)</name>
    <dbReference type="NCBI Taxonomy" id="357348"/>
    <lineage>
        <taxon>Bacteria</taxon>
        <taxon>Pseudomonadati</taxon>
        <taxon>Pseudomonadota</taxon>
        <taxon>Betaproteobacteria</taxon>
        <taxon>Burkholderiales</taxon>
        <taxon>Burkholderiaceae</taxon>
        <taxon>Burkholderia</taxon>
        <taxon>pseudomallei group</taxon>
    </lineage>
</organism>
<evidence type="ECO:0000313" key="1">
    <source>
        <dbReference type="EMBL" id="ABN90130.1"/>
    </source>
</evidence>
<sequence>MTLITSTEFSFDTPFACQVGRFFFGSSQKTVETWRTIA</sequence>
<protein>
    <submittedName>
        <fullName evidence="1">Uncharacterized protein</fullName>
    </submittedName>
</protein>
<dbReference type="AlphaFoldDB" id="A3NQM4"/>
<accession>A3NQM4</accession>
<dbReference type="HOGENOM" id="CLU_3325728_0_0_4"/>
<dbReference type="KEGG" id="bpl:BURPS1106A_0362"/>
<dbReference type="EMBL" id="CP000572">
    <property type="protein sequence ID" value="ABN90130.1"/>
    <property type="molecule type" value="Genomic_DNA"/>
</dbReference>
<dbReference type="Proteomes" id="UP000006738">
    <property type="component" value="Chromosome I"/>
</dbReference>
<proteinExistence type="predicted"/>
<name>A3NQM4_BURP0</name>
<gene>
    <name evidence="1" type="ordered locus">BURPS1106A_0362</name>
</gene>
<evidence type="ECO:0000313" key="2">
    <source>
        <dbReference type="Proteomes" id="UP000006738"/>
    </source>
</evidence>